<dbReference type="NCBIfam" id="TIGR00229">
    <property type="entry name" value="sensory_box"/>
    <property type="match status" value="3"/>
</dbReference>
<feature type="domain" description="PAS" evidence="5">
    <location>
        <begin position="45"/>
        <end position="69"/>
    </location>
</feature>
<dbReference type="AlphaFoldDB" id="M4VN78"/>
<organism evidence="7 8">
    <name type="scientific">Pseudobdellovibrio exovorus JSS</name>
    <dbReference type="NCBI Taxonomy" id="1184267"/>
    <lineage>
        <taxon>Bacteria</taxon>
        <taxon>Pseudomonadati</taxon>
        <taxon>Bdellovibrionota</taxon>
        <taxon>Bdellovibrionia</taxon>
        <taxon>Bdellovibrionales</taxon>
        <taxon>Pseudobdellovibrionaceae</taxon>
        <taxon>Pseudobdellovibrio</taxon>
    </lineage>
</organism>
<dbReference type="SMART" id="SM00091">
    <property type="entry name" value="PAS"/>
    <property type="match status" value="3"/>
</dbReference>
<dbReference type="HOGENOM" id="CLU_000445_107_26_7"/>
<evidence type="ECO:0000259" key="4">
    <source>
        <dbReference type="PROSITE" id="PS50111"/>
    </source>
</evidence>
<dbReference type="PANTHER" id="PTHR32089:SF112">
    <property type="entry name" value="LYSOZYME-LIKE PROTEIN-RELATED"/>
    <property type="match status" value="1"/>
</dbReference>
<protein>
    <recommendedName>
        <fullName evidence="9">Methyl-accepting chemotaxis protein</fullName>
    </recommendedName>
</protein>
<dbReference type="Pfam" id="PF08447">
    <property type="entry name" value="PAS_3"/>
    <property type="match status" value="3"/>
</dbReference>
<evidence type="ECO:0000256" key="3">
    <source>
        <dbReference type="PROSITE-ProRule" id="PRU00284"/>
    </source>
</evidence>
<dbReference type="SUPFAM" id="SSF55785">
    <property type="entry name" value="PYP-like sensor domain (PAS domain)"/>
    <property type="match status" value="3"/>
</dbReference>
<accession>M4VN78</accession>
<dbReference type="RefSeq" id="WP_015469019.1">
    <property type="nucleotide sequence ID" value="NC_020813.1"/>
</dbReference>
<dbReference type="KEGG" id="bex:A11Q_309"/>
<dbReference type="PANTHER" id="PTHR32089">
    <property type="entry name" value="METHYL-ACCEPTING CHEMOTAXIS PROTEIN MCPB"/>
    <property type="match status" value="1"/>
</dbReference>
<dbReference type="PROSITE" id="PS50112">
    <property type="entry name" value="PAS"/>
    <property type="match status" value="1"/>
</dbReference>
<dbReference type="STRING" id="1184267.A11Q_309"/>
<dbReference type="SUPFAM" id="SSF58104">
    <property type="entry name" value="Methyl-accepting chemotaxis protein (MCP) signaling domain"/>
    <property type="match status" value="1"/>
</dbReference>
<dbReference type="Gene3D" id="3.30.450.20">
    <property type="entry name" value="PAS domain"/>
    <property type="match status" value="3"/>
</dbReference>
<dbReference type="InterPro" id="IPR004089">
    <property type="entry name" value="MCPsignal_dom"/>
</dbReference>
<dbReference type="SMART" id="SM00086">
    <property type="entry name" value="PAC"/>
    <property type="match status" value="3"/>
</dbReference>
<dbReference type="PRINTS" id="PR00260">
    <property type="entry name" value="CHEMTRNSDUCR"/>
</dbReference>
<proteinExistence type="inferred from homology"/>
<dbReference type="EMBL" id="CP003537">
    <property type="protein sequence ID" value="AGH94529.1"/>
    <property type="molecule type" value="Genomic_DNA"/>
</dbReference>
<reference evidence="7 8" key="1">
    <citation type="journal article" date="2013" name="ISME J.">
        <title>By their genes ye shall know them: genomic signatures of predatory bacteria.</title>
        <authorList>
            <person name="Pasternak Z."/>
            <person name="Pietrokovski S."/>
            <person name="Rotem O."/>
            <person name="Gophna U."/>
            <person name="Lurie-Weinberger M.N."/>
            <person name="Jurkevitch E."/>
        </authorList>
    </citation>
    <scope>NUCLEOTIDE SEQUENCE [LARGE SCALE GENOMIC DNA]</scope>
    <source>
        <strain evidence="7 8">JSS</strain>
    </source>
</reference>
<dbReference type="GO" id="GO:0006935">
    <property type="term" value="P:chemotaxis"/>
    <property type="evidence" value="ECO:0007669"/>
    <property type="project" value="InterPro"/>
</dbReference>
<evidence type="ECO:0000259" key="5">
    <source>
        <dbReference type="PROSITE" id="PS50112"/>
    </source>
</evidence>
<dbReference type="Gene3D" id="1.10.287.950">
    <property type="entry name" value="Methyl-accepting chemotaxis protein"/>
    <property type="match status" value="1"/>
</dbReference>
<gene>
    <name evidence="7" type="ORF">A11Q_309</name>
</gene>
<evidence type="ECO:0000313" key="8">
    <source>
        <dbReference type="Proteomes" id="UP000012040"/>
    </source>
</evidence>
<dbReference type="InterPro" id="IPR001610">
    <property type="entry name" value="PAC"/>
</dbReference>
<dbReference type="SMART" id="SM00283">
    <property type="entry name" value="MA"/>
    <property type="match status" value="1"/>
</dbReference>
<dbReference type="Proteomes" id="UP000012040">
    <property type="component" value="Chromosome"/>
</dbReference>
<dbReference type="CDD" id="cd00130">
    <property type="entry name" value="PAS"/>
    <property type="match status" value="2"/>
</dbReference>
<sequence>MRASRKADNKVHDITEVITAKNTGGQSAILDAVYRSQSVVEFQPDGSIVSANENFLNLLGYTQEELKGQHHRLFCEPAHVESLVYRQFWEKLSKGETCSGEYKLKSKSGLDVWVTASFNPIQDRTGKIVKIVQFATDITESRTELKVRTDIMNMTSIVSEANLRGDITNINDKYVEVSKYSREELLGQPHNITRHPDMPKETFKEMWSTIGKGQMFRGVIKNRAKDGTPYYVDAVVAPIMGENGKPKKYLGVRYDITQAELERQYIAQHLSGILQAIDSSFAYIEFDTGGHVLTYNKNFQDAMEYAENEVKGQHHRNFCDPAEASSPDYVKFWADLKAGQPKKGIFRRFSKSGKEIFLQAVYAPVRNDEGHVNKIIKIAIDVTEQQIINEIQEIASSLGSSSAELTTTATEMSKVANQASKESDSAAVSAEGVSAGVQTVATNMEEMVASIKEIGRSTSESAQMAKSTLERAQESNAIITKLGSSSKEIGDVVKVISSIAQQTNLLALNATIEAARAGEAGKGFAVVANEVKELAKQTAKATDDITQKISAIQNDTQGAVTAIGSIAQAIEKLNGLSTVVATAVEEQTATTNEISRVVLESQKSVENIASTVKVVSQTAHASNVSSEKTLVAAKDLSLLADKLSDLVKKAHK</sequence>
<dbReference type="InterPro" id="IPR035965">
    <property type="entry name" value="PAS-like_dom_sf"/>
</dbReference>
<dbReference type="InterPro" id="IPR013655">
    <property type="entry name" value="PAS_fold_3"/>
</dbReference>
<dbReference type="GO" id="GO:0007165">
    <property type="term" value="P:signal transduction"/>
    <property type="evidence" value="ECO:0007669"/>
    <property type="project" value="UniProtKB-KW"/>
</dbReference>
<dbReference type="InterPro" id="IPR000700">
    <property type="entry name" value="PAS-assoc_C"/>
</dbReference>
<evidence type="ECO:0008006" key="9">
    <source>
        <dbReference type="Google" id="ProtNLM"/>
    </source>
</evidence>
<evidence type="ECO:0000256" key="1">
    <source>
        <dbReference type="ARBA" id="ARBA00023224"/>
    </source>
</evidence>
<dbReference type="PROSITE" id="PS50111">
    <property type="entry name" value="CHEMOTAXIS_TRANSDUC_2"/>
    <property type="match status" value="1"/>
</dbReference>
<evidence type="ECO:0000259" key="6">
    <source>
        <dbReference type="PROSITE" id="PS50113"/>
    </source>
</evidence>
<keyword evidence="1 3" id="KW-0807">Transducer</keyword>
<dbReference type="eggNOG" id="COG0840">
    <property type="taxonomic scope" value="Bacteria"/>
</dbReference>
<name>M4VN78_9BACT</name>
<feature type="domain" description="PAC" evidence="6">
    <location>
        <begin position="342"/>
        <end position="394"/>
    </location>
</feature>
<comment type="similarity">
    <text evidence="2">Belongs to the methyl-accepting chemotaxis (MCP) protein family.</text>
</comment>
<feature type="domain" description="Methyl-accepting transducer" evidence="4">
    <location>
        <begin position="394"/>
        <end position="623"/>
    </location>
</feature>
<dbReference type="InterPro" id="IPR004090">
    <property type="entry name" value="Chemotax_Me-accpt_rcpt"/>
</dbReference>
<dbReference type="GO" id="GO:0016020">
    <property type="term" value="C:membrane"/>
    <property type="evidence" value="ECO:0007669"/>
    <property type="project" value="InterPro"/>
</dbReference>
<feature type="domain" description="PAC" evidence="6">
    <location>
        <begin position="98"/>
        <end position="150"/>
    </location>
</feature>
<evidence type="ECO:0000256" key="2">
    <source>
        <dbReference type="ARBA" id="ARBA00029447"/>
    </source>
</evidence>
<keyword evidence="8" id="KW-1185">Reference proteome</keyword>
<dbReference type="PROSITE" id="PS50113">
    <property type="entry name" value="PAC"/>
    <property type="match status" value="3"/>
</dbReference>
<dbReference type="PATRIC" id="fig|1184267.3.peg.310"/>
<dbReference type="Pfam" id="PF00015">
    <property type="entry name" value="MCPsignal"/>
    <property type="match status" value="1"/>
</dbReference>
<dbReference type="OrthoDB" id="5287651at2"/>
<dbReference type="InterPro" id="IPR000014">
    <property type="entry name" value="PAS"/>
</dbReference>
<evidence type="ECO:0000313" key="7">
    <source>
        <dbReference type="EMBL" id="AGH94529.1"/>
    </source>
</evidence>
<feature type="domain" description="PAC" evidence="6">
    <location>
        <begin position="214"/>
        <end position="268"/>
    </location>
</feature>
<dbReference type="GO" id="GO:0004888">
    <property type="term" value="F:transmembrane signaling receptor activity"/>
    <property type="evidence" value="ECO:0007669"/>
    <property type="project" value="InterPro"/>
</dbReference>